<protein>
    <submittedName>
        <fullName evidence="1">Uncharacterized protein</fullName>
    </submittedName>
</protein>
<gene>
    <name evidence="1" type="ORF">CHITON_0275</name>
</gene>
<reference evidence="2" key="1">
    <citation type="submission" date="2016-01" db="EMBL/GenBank/DDBJ databases">
        <authorList>
            <person name="Vorgias C.E."/>
        </authorList>
    </citation>
    <scope>NUCLEOTIDE SEQUENCE [LARGE SCALE GENOMIC DNA]</scope>
</reference>
<organism evidence="1 2">
    <name type="scientific">Thermococcus chitonophagus</name>
    <dbReference type="NCBI Taxonomy" id="54262"/>
    <lineage>
        <taxon>Archaea</taxon>
        <taxon>Methanobacteriati</taxon>
        <taxon>Methanobacteriota</taxon>
        <taxon>Thermococci</taxon>
        <taxon>Thermococcales</taxon>
        <taxon>Thermococcaceae</taxon>
        <taxon>Thermococcus</taxon>
    </lineage>
</organism>
<proteinExistence type="predicted"/>
<name>A0A170SBI9_9EURY</name>
<evidence type="ECO:0000313" key="2">
    <source>
        <dbReference type="Proteomes" id="UP000093069"/>
    </source>
</evidence>
<dbReference type="Proteomes" id="UP000093069">
    <property type="component" value="Chromosome I"/>
</dbReference>
<dbReference type="KEGG" id="tch:CHITON_0275"/>
<accession>A0A170SBI9</accession>
<evidence type="ECO:0000313" key="1">
    <source>
        <dbReference type="EMBL" id="CUX77054.1"/>
    </source>
</evidence>
<dbReference type="STRING" id="54262.CHITON_0275"/>
<dbReference type="AlphaFoldDB" id="A0A170SBI9"/>
<sequence>MRKSSGGGEKLLERIKELIKLWRSRCPFFRRFEEWRMKRKVDFKVR</sequence>
<dbReference type="EMBL" id="LN999010">
    <property type="protein sequence ID" value="CUX77054.1"/>
    <property type="molecule type" value="Genomic_DNA"/>
</dbReference>